<organism evidence="3 4">
    <name type="scientific">Vineibacter terrae</name>
    <dbReference type="NCBI Taxonomy" id="2586908"/>
    <lineage>
        <taxon>Bacteria</taxon>
        <taxon>Pseudomonadati</taxon>
        <taxon>Pseudomonadota</taxon>
        <taxon>Alphaproteobacteria</taxon>
        <taxon>Hyphomicrobiales</taxon>
        <taxon>Vineibacter</taxon>
    </lineage>
</organism>
<sequence length="104" mass="12012">MIVEERIYTLQPGKVADYFRIEAEHGADIYLRTMGNVVGIFTTEVGTLNQVIHMVAFDDLADRTRRRQALRADPAWEAYARQVRPMIVHQENRLMVPAPFSPLR</sequence>
<dbReference type="InterPro" id="IPR012577">
    <property type="entry name" value="NIPSNAP"/>
</dbReference>
<gene>
    <name evidence="3" type="ORF">FHP25_07255</name>
</gene>
<evidence type="ECO:0000313" key="3">
    <source>
        <dbReference type="EMBL" id="TXL78784.1"/>
    </source>
</evidence>
<reference evidence="3 4" key="1">
    <citation type="submission" date="2019-06" db="EMBL/GenBank/DDBJ databases">
        <title>New taxonomy in bacterial strain CC-CFT640, isolated from vineyard.</title>
        <authorList>
            <person name="Lin S.-Y."/>
            <person name="Tsai C.-F."/>
            <person name="Young C.-C."/>
        </authorList>
    </citation>
    <scope>NUCLEOTIDE SEQUENCE [LARGE SCALE GENOMIC DNA]</scope>
    <source>
        <strain evidence="3 4">CC-CFT640</strain>
    </source>
</reference>
<dbReference type="PANTHER" id="PTHR21017:SF17">
    <property type="entry name" value="PROTEIN NIPSNAP"/>
    <property type="match status" value="1"/>
</dbReference>
<dbReference type="Gene3D" id="3.30.70.100">
    <property type="match status" value="1"/>
</dbReference>
<name>A0A5C8PRI5_9HYPH</name>
<dbReference type="OrthoDB" id="9812037at2"/>
<dbReference type="EMBL" id="VDUZ01000006">
    <property type="protein sequence ID" value="TXL78784.1"/>
    <property type="molecule type" value="Genomic_DNA"/>
</dbReference>
<dbReference type="InterPro" id="IPR011008">
    <property type="entry name" value="Dimeric_a/b-barrel"/>
</dbReference>
<dbReference type="RefSeq" id="WP_147846255.1">
    <property type="nucleotide sequence ID" value="NZ_DATAJT010000329.1"/>
</dbReference>
<dbReference type="InterPro" id="IPR051557">
    <property type="entry name" value="NipSnap_domain"/>
</dbReference>
<dbReference type="Proteomes" id="UP000321638">
    <property type="component" value="Unassembled WGS sequence"/>
</dbReference>
<dbReference type="PANTHER" id="PTHR21017">
    <property type="entry name" value="NIPSNAP-RELATED"/>
    <property type="match status" value="1"/>
</dbReference>
<protein>
    <submittedName>
        <fullName evidence="3">NIPSNAP family protein</fullName>
    </submittedName>
</protein>
<dbReference type="SUPFAM" id="SSF54909">
    <property type="entry name" value="Dimeric alpha+beta barrel"/>
    <property type="match status" value="1"/>
</dbReference>
<comment type="similarity">
    <text evidence="1">Belongs to the NipSnap family.</text>
</comment>
<feature type="domain" description="NIPSNAP" evidence="2">
    <location>
        <begin position="3"/>
        <end position="102"/>
    </location>
</feature>
<dbReference type="AlphaFoldDB" id="A0A5C8PRI5"/>
<accession>A0A5C8PRI5</accession>
<evidence type="ECO:0000256" key="1">
    <source>
        <dbReference type="ARBA" id="ARBA00005291"/>
    </source>
</evidence>
<evidence type="ECO:0000259" key="2">
    <source>
        <dbReference type="Pfam" id="PF07978"/>
    </source>
</evidence>
<dbReference type="Pfam" id="PF07978">
    <property type="entry name" value="NIPSNAP"/>
    <property type="match status" value="1"/>
</dbReference>
<comment type="caution">
    <text evidence="3">The sequence shown here is derived from an EMBL/GenBank/DDBJ whole genome shotgun (WGS) entry which is preliminary data.</text>
</comment>
<evidence type="ECO:0000313" key="4">
    <source>
        <dbReference type="Proteomes" id="UP000321638"/>
    </source>
</evidence>
<proteinExistence type="inferred from homology"/>
<keyword evidence="4" id="KW-1185">Reference proteome</keyword>